<evidence type="ECO:0000313" key="1">
    <source>
        <dbReference type="EMBL" id="PFH55269.1"/>
    </source>
</evidence>
<dbReference type="Proteomes" id="UP000037136">
    <property type="component" value="Unassembled WGS sequence"/>
</dbReference>
<evidence type="ECO:0000313" key="2">
    <source>
        <dbReference type="Proteomes" id="UP000037136"/>
    </source>
</evidence>
<reference evidence="1 2" key="2">
    <citation type="journal article" date="2017" name="Sci. Rep.">
        <title>Ant-infecting Ophiocordyceps genomes reveal a high diversity of potential behavioral manipulation genes and a possible major role for enterotoxins.</title>
        <authorList>
            <person name="de Bekker C."/>
            <person name="Ohm R.A."/>
            <person name="Evans H.C."/>
            <person name="Brachmann A."/>
            <person name="Hughes D.P."/>
        </authorList>
    </citation>
    <scope>NUCLEOTIDE SEQUENCE [LARGE SCALE GENOMIC DNA]</scope>
    <source>
        <strain evidence="1 2">SC16a</strain>
    </source>
</reference>
<protein>
    <submittedName>
        <fullName evidence="1">Uncharacterized protein</fullName>
    </submittedName>
</protein>
<dbReference type="AlphaFoldDB" id="A0A2A9NZV1"/>
<name>A0A2A9NZV1_OPHUN</name>
<proteinExistence type="predicted"/>
<dbReference type="EMBL" id="LAZP02001041">
    <property type="protein sequence ID" value="PFH55269.1"/>
    <property type="molecule type" value="Genomic_DNA"/>
</dbReference>
<organism evidence="1 2">
    <name type="scientific">Ophiocordyceps unilateralis</name>
    <name type="common">Zombie-ant fungus</name>
    <name type="synonym">Torrubia unilateralis</name>
    <dbReference type="NCBI Taxonomy" id="268505"/>
    <lineage>
        <taxon>Eukaryota</taxon>
        <taxon>Fungi</taxon>
        <taxon>Dikarya</taxon>
        <taxon>Ascomycota</taxon>
        <taxon>Pezizomycotina</taxon>
        <taxon>Sordariomycetes</taxon>
        <taxon>Hypocreomycetidae</taxon>
        <taxon>Hypocreales</taxon>
        <taxon>Ophiocordycipitaceae</taxon>
        <taxon>Ophiocordyceps</taxon>
    </lineage>
</organism>
<gene>
    <name evidence="1" type="ORF">XA68_10227</name>
</gene>
<comment type="caution">
    <text evidence="1">The sequence shown here is derived from an EMBL/GenBank/DDBJ whole genome shotgun (WGS) entry which is preliminary data.</text>
</comment>
<sequence length="81" mass="8801">MVDETAAQASRYRVYVGSSGNSAAAISYKSTSALASTRRGFMTSSIVYQHRIEITAFGLSAQASVVCHDIVCHPRVLFFRP</sequence>
<keyword evidence="2" id="KW-1185">Reference proteome</keyword>
<reference evidence="1 2" key="1">
    <citation type="journal article" date="2015" name="BMC Genomics">
        <title>Gene expression during zombie ant biting behavior reflects the complexity underlying fungal parasitic behavioral manipulation.</title>
        <authorList>
            <person name="de Bekker C."/>
            <person name="Ohm R.A."/>
            <person name="Loreto R.G."/>
            <person name="Sebastian A."/>
            <person name="Albert I."/>
            <person name="Merrow M."/>
            <person name="Brachmann A."/>
            <person name="Hughes D.P."/>
        </authorList>
    </citation>
    <scope>NUCLEOTIDE SEQUENCE [LARGE SCALE GENOMIC DNA]</scope>
    <source>
        <strain evidence="1 2">SC16a</strain>
    </source>
</reference>
<accession>A0A2A9NZV1</accession>